<protein>
    <submittedName>
        <fullName evidence="1">Uncharacterized protein</fullName>
    </submittedName>
</protein>
<name>W2ZAC2_PHYNI</name>
<comment type="caution">
    <text evidence="1">The sequence shown here is derived from an EMBL/GenBank/DDBJ whole genome shotgun (WGS) entry which is preliminary data.</text>
</comment>
<gene>
    <name evidence="1" type="ORF">F442_09345</name>
</gene>
<dbReference type="AlphaFoldDB" id="W2ZAC2"/>
<dbReference type="EMBL" id="ANIY01001964">
    <property type="protein sequence ID" value="ETP44030.1"/>
    <property type="molecule type" value="Genomic_DNA"/>
</dbReference>
<dbReference type="Proteomes" id="UP000018948">
    <property type="component" value="Unassembled WGS sequence"/>
</dbReference>
<evidence type="ECO:0000313" key="2">
    <source>
        <dbReference type="Proteomes" id="UP000018948"/>
    </source>
</evidence>
<reference evidence="1 2" key="1">
    <citation type="submission" date="2013-11" db="EMBL/GenBank/DDBJ databases">
        <title>The Genome Sequence of Phytophthora parasitica P10297.</title>
        <authorList>
            <consortium name="The Broad Institute Genomics Platform"/>
            <person name="Russ C."/>
            <person name="Tyler B."/>
            <person name="Panabieres F."/>
            <person name="Shan W."/>
            <person name="Tripathy S."/>
            <person name="Grunwald N."/>
            <person name="Machado M."/>
            <person name="Johnson C.S."/>
            <person name="Walker B."/>
            <person name="Young S.K."/>
            <person name="Zeng Q."/>
            <person name="Gargeya S."/>
            <person name="Fitzgerald M."/>
            <person name="Haas B."/>
            <person name="Abouelleil A."/>
            <person name="Allen A.W."/>
            <person name="Alvarado L."/>
            <person name="Arachchi H.M."/>
            <person name="Berlin A.M."/>
            <person name="Chapman S.B."/>
            <person name="Gainer-Dewar J."/>
            <person name="Goldberg J."/>
            <person name="Griggs A."/>
            <person name="Gujja S."/>
            <person name="Hansen M."/>
            <person name="Howarth C."/>
            <person name="Imamovic A."/>
            <person name="Ireland A."/>
            <person name="Larimer J."/>
            <person name="McCowan C."/>
            <person name="Murphy C."/>
            <person name="Pearson M."/>
            <person name="Poon T.W."/>
            <person name="Priest M."/>
            <person name="Roberts A."/>
            <person name="Saif S."/>
            <person name="Shea T."/>
            <person name="Sisk P."/>
            <person name="Sykes S."/>
            <person name="Wortman J."/>
            <person name="Nusbaum C."/>
            <person name="Birren B."/>
        </authorList>
    </citation>
    <scope>NUCLEOTIDE SEQUENCE [LARGE SCALE GENOMIC DNA]</scope>
    <source>
        <strain evidence="1 2">P10297</strain>
    </source>
</reference>
<proteinExistence type="predicted"/>
<organism evidence="1 2">
    <name type="scientific">Phytophthora nicotianae P10297</name>
    <dbReference type="NCBI Taxonomy" id="1317064"/>
    <lineage>
        <taxon>Eukaryota</taxon>
        <taxon>Sar</taxon>
        <taxon>Stramenopiles</taxon>
        <taxon>Oomycota</taxon>
        <taxon>Peronosporomycetes</taxon>
        <taxon>Peronosporales</taxon>
        <taxon>Peronosporaceae</taxon>
        <taxon>Phytophthora</taxon>
    </lineage>
</organism>
<evidence type="ECO:0000313" key="1">
    <source>
        <dbReference type="EMBL" id="ETP44030.1"/>
    </source>
</evidence>
<sequence>MAGGLSRGVTWPVPNGIEAFLSDKLAVPLCLITTIADYHRKNAKPLLKRFSNDVA</sequence>
<accession>W2ZAC2</accession>